<dbReference type="CDD" id="cd11304">
    <property type="entry name" value="Cadherin_repeat"/>
    <property type="match status" value="1"/>
</dbReference>
<keyword evidence="7" id="KW-0472">Membrane</keyword>
<proteinExistence type="predicted"/>
<dbReference type="GO" id="GO:0045296">
    <property type="term" value="F:cadherin binding"/>
    <property type="evidence" value="ECO:0007669"/>
    <property type="project" value="TreeGrafter"/>
</dbReference>
<evidence type="ECO:0000256" key="1">
    <source>
        <dbReference type="ARBA" id="ARBA00004167"/>
    </source>
</evidence>
<evidence type="ECO:0000313" key="11">
    <source>
        <dbReference type="Proteomes" id="UP001283361"/>
    </source>
</evidence>
<dbReference type="GO" id="GO:0000902">
    <property type="term" value="P:cell morphogenesis"/>
    <property type="evidence" value="ECO:0007669"/>
    <property type="project" value="TreeGrafter"/>
</dbReference>
<dbReference type="EMBL" id="JAWDGP010006196">
    <property type="protein sequence ID" value="KAK3745735.1"/>
    <property type="molecule type" value="Genomic_DNA"/>
</dbReference>
<dbReference type="GO" id="GO:0008013">
    <property type="term" value="F:beta-catenin binding"/>
    <property type="evidence" value="ECO:0007669"/>
    <property type="project" value="TreeGrafter"/>
</dbReference>
<evidence type="ECO:0000256" key="5">
    <source>
        <dbReference type="ARBA" id="ARBA00022837"/>
    </source>
</evidence>
<evidence type="ECO:0000256" key="4">
    <source>
        <dbReference type="ARBA" id="ARBA00022737"/>
    </source>
</evidence>
<dbReference type="InterPro" id="IPR039808">
    <property type="entry name" value="Cadherin"/>
</dbReference>
<name>A0AAE0YH75_9GAST</name>
<evidence type="ECO:0000313" key="10">
    <source>
        <dbReference type="EMBL" id="KAK3745735.1"/>
    </source>
</evidence>
<gene>
    <name evidence="10" type="ORF">RRG08_030544</name>
</gene>
<dbReference type="GO" id="GO:0016477">
    <property type="term" value="P:cell migration"/>
    <property type="evidence" value="ECO:0007669"/>
    <property type="project" value="TreeGrafter"/>
</dbReference>
<evidence type="ECO:0000256" key="6">
    <source>
        <dbReference type="ARBA" id="ARBA00022989"/>
    </source>
</evidence>
<dbReference type="InterPro" id="IPR002126">
    <property type="entry name" value="Cadherin-like_dom"/>
</dbReference>
<keyword evidence="11" id="KW-1185">Reference proteome</keyword>
<dbReference type="InterPro" id="IPR015919">
    <property type="entry name" value="Cadherin-like_sf"/>
</dbReference>
<comment type="subcellular location">
    <subcellularLocation>
        <location evidence="1">Membrane</location>
        <topology evidence="1">Single-pass membrane protein</topology>
    </subcellularLocation>
</comment>
<organism evidence="10 11">
    <name type="scientific">Elysia crispata</name>
    <name type="common">lettuce slug</name>
    <dbReference type="NCBI Taxonomy" id="231223"/>
    <lineage>
        <taxon>Eukaryota</taxon>
        <taxon>Metazoa</taxon>
        <taxon>Spiralia</taxon>
        <taxon>Lophotrochozoa</taxon>
        <taxon>Mollusca</taxon>
        <taxon>Gastropoda</taxon>
        <taxon>Heterobranchia</taxon>
        <taxon>Euthyneura</taxon>
        <taxon>Panpulmonata</taxon>
        <taxon>Sacoglossa</taxon>
        <taxon>Placobranchoidea</taxon>
        <taxon>Plakobranchidae</taxon>
        <taxon>Elysia</taxon>
    </lineage>
</organism>
<reference evidence="10" key="1">
    <citation type="journal article" date="2023" name="G3 (Bethesda)">
        <title>A reference genome for the long-term kleptoplast-retaining sea slug Elysia crispata morphotype clarki.</title>
        <authorList>
            <person name="Eastman K.E."/>
            <person name="Pendleton A.L."/>
            <person name="Shaikh M.A."/>
            <person name="Suttiyut T."/>
            <person name="Ogas R."/>
            <person name="Tomko P."/>
            <person name="Gavelis G."/>
            <person name="Widhalm J.R."/>
            <person name="Wisecaver J.H."/>
        </authorList>
    </citation>
    <scope>NUCLEOTIDE SEQUENCE</scope>
    <source>
        <strain evidence="10">ECLA1</strain>
    </source>
</reference>
<dbReference type="GO" id="GO:0016339">
    <property type="term" value="P:calcium-dependent cell-cell adhesion via plasma membrane cell adhesion molecules"/>
    <property type="evidence" value="ECO:0007669"/>
    <property type="project" value="TreeGrafter"/>
</dbReference>
<keyword evidence="3" id="KW-0732">Signal</keyword>
<evidence type="ECO:0000259" key="9">
    <source>
        <dbReference type="PROSITE" id="PS50268"/>
    </source>
</evidence>
<evidence type="ECO:0000256" key="2">
    <source>
        <dbReference type="ARBA" id="ARBA00022692"/>
    </source>
</evidence>
<dbReference type="GO" id="GO:0007043">
    <property type="term" value="P:cell-cell junction assembly"/>
    <property type="evidence" value="ECO:0007669"/>
    <property type="project" value="TreeGrafter"/>
</dbReference>
<evidence type="ECO:0000256" key="8">
    <source>
        <dbReference type="PROSITE-ProRule" id="PRU00043"/>
    </source>
</evidence>
<keyword evidence="5 8" id="KW-0106">Calcium</keyword>
<keyword evidence="6" id="KW-1133">Transmembrane helix</keyword>
<dbReference type="GO" id="GO:0034332">
    <property type="term" value="P:adherens junction organization"/>
    <property type="evidence" value="ECO:0007669"/>
    <property type="project" value="TreeGrafter"/>
</dbReference>
<evidence type="ECO:0000256" key="7">
    <source>
        <dbReference type="ARBA" id="ARBA00023136"/>
    </source>
</evidence>
<dbReference type="Gene3D" id="2.60.40.60">
    <property type="entry name" value="Cadherins"/>
    <property type="match status" value="1"/>
</dbReference>
<keyword evidence="4" id="KW-0677">Repeat</keyword>
<dbReference type="GO" id="GO:0016342">
    <property type="term" value="C:catenin complex"/>
    <property type="evidence" value="ECO:0007669"/>
    <property type="project" value="TreeGrafter"/>
</dbReference>
<sequence length="374" mass="41829">MNPKTSFCLQHCRCTKTAEKCASLDFASKEIAENAPEGTPLFEIPLTGNEIWEYKLGPTERVDGKPLLKLQGYLKLLRSADKYEMVLNQPLDIESIYDSFRLILTALVLKLTCKLSYTSDLKTVEVFLVIKPINEFAPKFAENLKLNVPEDSKVGSEVFSRLPATDKDVNPSGRELARFQLWKYIPAAALDGIDYFAISDPQQGSLELQKAVDYETLHPAGATMLYLNVSASDVHGITTFAVLTVQVDNVDDLPPEFYHPGCPQYISLSKPCVVAFEAEVFVNYQGPLNRLFPGRVQARDMDRLNVPIVYNLEETPGRGTEDFENFSINKTTGQIDIVSPFSHPQIIRLVLVREPVLHPCHDRAAAVVLLAFSF</sequence>
<protein>
    <recommendedName>
        <fullName evidence="9">Cadherin domain-containing protein</fullName>
    </recommendedName>
</protein>
<feature type="domain" description="Cadherin" evidence="9">
    <location>
        <begin position="140"/>
        <end position="257"/>
    </location>
</feature>
<comment type="caution">
    <text evidence="10">The sequence shown here is derived from an EMBL/GenBank/DDBJ whole genome shotgun (WGS) entry which is preliminary data.</text>
</comment>
<dbReference type="SUPFAM" id="SSF49313">
    <property type="entry name" value="Cadherin-like"/>
    <property type="match status" value="1"/>
</dbReference>
<keyword evidence="2" id="KW-0812">Transmembrane</keyword>
<dbReference type="PANTHER" id="PTHR24027:SF422">
    <property type="entry name" value="CADHERIN DOMAIN-CONTAINING PROTEIN"/>
    <property type="match status" value="1"/>
</dbReference>
<dbReference type="PROSITE" id="PS50268">
    <property type="entry name" value="CADHERIN_2"/>
    <property type="match status" value="1"/>
</dbReference>
<dbReference type="GO" id="GO:0005912">
    <property type="term" value="C:adherens junction"/>
    <property type="evidence" value="ECO:0007669"/>
    <property type="project" value="TreeGrafter"/>
</dbReference>
<dbReference type="GO" id="GO:0044331">
    <property type="term" value="P:cell-cell adhesion mediated by cadherin"/>
    <property type="evidence" value="ECO:0007669"/>
    <property type="project" value="TreeGrafter"/>
</dbReference>
<accession>A0AAE0YH75</accession>
<dbReference type="GO" id="GO:0007156">
    <property type="term" value="P:homophilic cell adhesion via plasma membrane adhesion molecules"/>
    <property type="evidence" value="ECO:0007669"/>
    <property type="project" value="InterPro"/>
</dbReference>
<evidence type="ECO:0000256" key="3">
    <source>
        <dbReference type="ARBA" id="ARBA00022729"/>
    </source>
</evidence>
<dbReference type="GO" id="GO:0005509">
    <property type="term" value="F:calcium ion binding"/>
    <property type="evidence" value="ECO:0007669"/>
    <property type="project" value="UniProtKB-UniRule"/>
</dbReference>
<dbReference type="AlphaFoldDB" id="A0AAE0YH75"/>
<dbReference type="Proteomes" id="UP001283361">
    <property type="component" value="Unassembled WGS sequence"/>
</dbReference>
<dbReference type="PANTHER" id="PTHR24027">
    <property type="entry name" value="CADHERIN-23"/>
    <property type="match status" value="1"/>
</dbReference>